<evidence type="ECO:0000313" key="1">
    <source>
        <dbReference type="EMBL" id="MBP2386499.1"/>
    </source>
</evidence>
<comment type="caution">
    <text evidence="1">The sequence shown here is derived from an EMBL/GenBank/DDBJ whole genome shotgun (WGS) entry which is preliminary data.</text>
</comment>
<protein>
    <submittedName>
        <fullName evidence="1">Uncharacterized protein</fullName>
    </submittedName>
</protein>
<evidence type="ECO:0000313" key="2">
    <source>
        <dbReference type="Proteomes" id="UP001296993"/>
    </source>
</evidence>
<gene>
    <name evidence="1" type="ORF">JOF47_002010</name>
</gene>
<name>A0ABS4XFL0_9MICC</name>
<proteinExistence type="predicted"/>
<keyword evidence="2" id="KW-1185">Reference proteome</keyword>
<organism evidence="1 2">
    <name type="scientific">Paeniglutamicibacter kerguelensis</name>
    <dbReference type="NCBI Taxonomy" id="254788"/>
    <lineage>
        <taxon>Bacteria</taxon>
        <taxon>Bacillati</taxon>
        <taxon>Actinomycetota</taxon>
        <taxon>Actinomycetes</taxon>
        <taxon>Micrococcales</taxon>
        <taxon>Micrococcaceae</taxon>
        <taxon>Paeniglutamicibacter</taxon>
    </lineage>
</organism>
<accession>A0ABS4XFL0</accession>
<reference evidence="1 2" key="1">
    <citation type="submission" date="2021-03" db="EMBL/GenBank/DDBJ databases">
        <title>Sequencing the genomes of 1000 actinobacteria strains.</title>
        <authorList>
            <person name="Klenk H.-P."/>
        </authorList>
    </citation>
    <scope>NUCLEOTIDE SEQUENCE [LARGE SCALE GENOMIC DNA]</scope>
    <source>
        <strain evidence="1 2">DSM 15797</strain>
    </source>
</reference>
<dbReference type="EMBL" id="JAGIOF010000001">
    <property type="protein sequence ID" value="MBP2386499.1"/>
    <property type="molecule type" value="Genomic_DNA"/>
</dbReference>
<dbReference type="Proteomes" id="UP001296993">
    <property type="component" value="Unassembled WGS sequence"/>
</dbReference>
<sequence length="35" mass="3583">MSGPLPILEVSPHEIVVADALLVKALAPSEKATVS</sequence>